<protein>
    <submittedName>
        <fullName evidence="3">Alpha/beta hydrolase</fullName>
    </submittedName>
</protein>
<feature type="domain" description="BD-FAE-like" evidence="2">
    <location>
        <begin position="56"/>
        <end position="256"/>
    </location>
</feature>
<evidence type="ECO:0000313" key="3">
    <source>
        <dbReference type="EMBL" id="MBN7772227.1"/>
    </source>
</evidence>
<evidence type="ECO:0000313" key="4">
    <source>
        <dbReference type="Proteomes" id="UP000664545"/>
    </source>
</evidence>
<dbReference type="SUPFAM" id="SSF53474">
    <property type="entry name" value="alpha/beta-Hydrolases"/>
    <property type="match status" value="1"/>
</dbReference>
<evidence type="ECO:0000256" key="1">
    <source>
        <dbReference type="ARBA" id="ARBA00022801"/>
    </source>
</evidence>
<dbReference type="Gene3D" id="3.40.50.1820">
    <property type="entry name" value="alpha/beta hydrolase"/>
    <property type="match status" value="1"/>
</dbReference>
<organism evidence="3 4">
    <name type="scientific">Clostridium aminobutyricum</name>
    <dbReference type="NCBI Taxonomy" id="33953"/>
    <lineage>
        <taxon>Bacteria</taxon>
        <taxon>Bacillati</taxon>
        <taxon>Bacillota</taxon>
        <taxon>Clostridia</taxon>
        <taxon>Eubacteriales</taxon>
        <taxon>Clostridiaceae</taxon>
        <taxon>Clostridium</taxon>
    </lineage>
</organism>
<dbReference type="EMBL" id="JAFJZZ010000001">
    <property type="protein sequence ID" value="MBN7772227.1"/>
    <property type="molecule type" value="Genomic_DNA"/>
</dbReference>
<dbReference type="InterPro" id="IPR049492">
    <property type="entry name" value="BD-FAE-like_dom"/>
</dbReference>
<keyword evidence="1 3" id="KW-0378">Hydrolase</keyword>
<keyword evidence="4" id="KW-1185">Reference proteome</keyword>
<dbReference type="PANTHER" id="PTHR48081">
    <property type="entry name" value="AB HYDROLASE SUPERFAMILY PROTEIN C4A8.06C"/>
    <property type="match status" value="1"/>
</dbReference>
<dbReference type="InterPro" id="IPR050300">
    <property type="entry name" value="GDXG_lipolytic_enzyme"/>
</dbReference>
<dbReference type="Pfam" id="PF20434">
    <property type="entry name" value="BD-FAE"/>
    <property type="match status" value="1"/>
</dbReference>
<sequence>MTEYIIEKKKAEELQQADYEAYAVSELEFPLLSQQPDKNRIDYFDIAYGKDGSNKLDIHHLKGAVRNPVIVFIHGGGWARRDKDQSRFVAPSLLKEGYTVVSINYRLTGSLDENAIKIPHPAQIEDCAAALKWVTENIETYGGDPNNIMLLGHSAGAHLTALLIGDTRWHQKYQIDFNRIKGWIGLSGIYDLTLEENYAHEWMPVFIRGLIDKEEEIRGASPIEHIKGTEPPCLLIHGRNDYLVPITNSIHLFDRLSEKRSIAQLEMIDGIAHMDYFSRLGDAAHPVYKAISQFLRKIVTQS</sequence>
<dbReference type="AlphaFoldDB" id="A0A939IGP1"/>
<evidence type="ECO:0000259" key="2">
    <source>
        <dbReference type="Pfam" id="PF20434"/>
    </source>
</evidence>
<gene>
    <name evidence="3" type="ORF">JYB65_02520</name>
</gene>
<name>A0A939IGP1_CLOAM</name>
<dbReference type="GO" id="GO:0016787">
    <property type="term" value="F:hydrolase activity"/>
    <property type="evidence" value="ECO:0007669"/>
    <property type="project" value="UniProtKB-KW"/>
</dbReference>
<dbReference type="RefSeq" id="WP_206581046.1">
    <property type="nucleotide sequence ID" value="NZ_JAFJZZ010000001.1"/>
</dbReference>
<proteinExistence type="predicted"/>
<dbReference type="Proteomes" id="UP000664545">
    <property type="component" value="Unassembled WGS sequence"/>
</dbReference>
<accession>A0A939IGP1</accession>
<dbReference type="PANTHER" id="PTHR48081:SF33">
    <property type="entry name" value="KYNURENINE FORMAMIDASE"/>
    <property type="match status" value="1"/>
</dbReference>
<comment type="caution">
    <text evidence="3">The sequence shown here is derived from an EMBL/GenBank/DDBJ whole genome shotgun (WGS) entry which is preliminary data.</text>
</comment>
<dbReference type="InterPro" id="IPR029058">
    <property type="entry name" value="AB_hydrolase_fold"/>
</dbReference>
<reference evidence="3" key="1">
    <citation type="submission" date="2021-02" db="EMBL/GenBank/DDBJ databases">
        <title>Abyssanaerobacter marinus gen.nov., sp., nov, anaerobic bacterium isolated from the Onnuri vent field of Indian Ocean and suggestion of Mogibacteriaceae fam. nov., and proposal of reclassification of ambiguous this family's genus member.</title>
        <authorList>
            <person name="Kim Y.J."/>
            <person name="Yang J.-A."/>
        </authorList>
    </citation>
    <scope>NUCLEOTIDE SEQUENCE</scope>
    <source>
        <strain evidence="3">DSM 2634</strain>
    </source>
</reference>